<protein>
    <submittedName>
        <fullName evidence="1">Uncharacterized protein</fullName>
    </submittedName>
</protein>
<comment type="caution">
    <text evidence="1">The sequence shown here is derived from an EMBL/GenBank/DDBJ whole genome shotgun (WGS) entry which is preliminary data.</text>
</comment>
<dbReference type="Proteomes" id="UP000824120">
    <property type="component" value="Chromosome 4"/>
</dbReference>
<name>A0A9J5ZBX0_SOLCO</name>
<proteinExistence type="predicted"/>
<sequence length="117" mass="14271">MLEDIRIKVMNQLREKEDFVMKWTSELSPKILKLYNEYLKIAQICRANYNGDQDMRLPRDRTDTFELYHNKDVFLLTDKHKLQIVMGDFFWKIDPRQAMEPPEFVKLAGRHRVRRVR</sequence>
<evidence type="ECO:0000313" key="2">
    <source>
        <dbReference type="Proteomes" id="UP000824120"/>
    </source>
</evidence>
<dbReference type="OrthoDB" id="1301577at2759"/>
<reference evidence="1 2" key="1">
    <citation type="submission" date="2020-09" db="EMBL/GenBank/DDBJ databases">
        <title>De no assembly of potato wild relative species, Solanum commersonii.</title>
        <authorList>
            <person name="Cho K."/>
        </authorList>
    </citation>
    <scope>NUCLEOTIDE SEQUENCE [LARGE SCALE GENOMIC DNA]</scope>
    <source>
        <strain evidence="1">LZ3.2</strain>
        <tissue evidence="1">Leaf</tissue>
    </source>
</reference>
<organism evidence="1 2">
    <name type="scientific">Solanum commersonii</name>
    <name type="common">Commerson's wild potato</name>
    <name type="synonym">Commerson's nightshade</name>
    <dbReference type="NCBI Taxonomy" id="4109"/>
    <lineage>
        <taxon>Eukaryota</taxon>
        <taxon>Viridiplantae</taxon>
        <taxon>Streptophyta</taxon>
        <taxon>Embryophyta</taxon>
        <taxon>Tracheophyta</taxon>
        <taxon>Spermatophyta</taxon>
        <taxon>Magnoliopsida</taxon>
        <taxon>eudicotyledons</taxon>
        <taxon>Gunneridae</taxon>
        <taxon>Pentapetalae</taxon>
        <taxon>asterids</taxon>
        <taxon>lamiids</taxon>
        <taxon>Solanales</taxon>
        <taxon>Solanaceae</taxon>
        <taxon>Solanoideae</taxon>
        <taxon>Solaneae</taxon>
        <taxon>Solanum</taxon>
    </lineage>
</organism>
<dbReference type="AlphaFoldDB" id="A0A9J5ZBX0"/>
<dbReference type="EMBL" id="JACXVP010000004">
    <property type="protein sequence ID" value="KAG5610361.1"/>
    <property type="molecule type" value="Genomic_DNA"/>
</dbReference>
<keyword evidence="2" id="KW-1185">Reference proteome</keyword>
<evidence type="ECO:0000313" key="1">
    <source>
        <dbReference type="EMBL" id="KAG5610361.1"/>
    </source>
</evidence>
<accession>A0A9J5ZBX0</accession>
<gene>
    <name evidence="1" type="ORF">H5410_021642</name>
</gene>